<dbReference type="GO" id="GO:0016787">
    <property type="term" value="F:hydrolase activity"/>
    <property type="evidence" value="ECO:0007669"/>
    <property type="project" value="UniProtKB-KW"/>
</dbReference>
<evidence type="ECO:0000256" key="3">
    <source>
        <dbReference type="PIRSR" id="PIRSR639383-2"/>
    </source>
</evidence>
<dbReference type="PANTHER" id="PTHR42997">
    <property type="entry name" value="HIT FAMILY HYDROLASE"/>
    <property type="match status" value="1"/>
</dbReference>
<keyword evidence="6" id="KW-0378">Hydrolase</keyword>
<dbReference type="GO" id="GO:0000166">
    <property type="term" value="F:nucleotide binding"/>
    <property type="evidence" value="ECO:0007669"/>
    <property type="project" value="UniProtKB-KW"/>
</dbReference>
<evidence type="ECO:0000256" key="2">
    <source>
        <dbReference type="PIRSR" id="PIRSR639383-1"/>
    </source>
</evidence>
<feature type="binding site" evidence="3">
    <location>
        <position position="151"/>
    </location>
    <ligand>
        <name>substrate</name>
    </ligand>
</feature>
<feature type="binding site" evidence="3">
    <location>
        <position position="79"/>
    </location>
    <ligand>
        <name>substrate</name>
    </ligand>
</feature>
<feature type="domain" description="HIT" evidence="5">
    <location>
        <begin position="54"/>
        <end position="162"/>
    </location>
</feature>
<keyword evidence="1" id="KW-0547">Nucleotide-binding</keyword>
<dbReference type="Proteomes" id="UP000647241">
    <property type="component" value="Unassembled WGS sequence"/>
</dbReference>
<proteinExistence type="predicted"/>
<feature type="active site" description="Tele-AMP-histidine intermediate" evidence="2">
    <location>
        <position position="149"/>
    </location>
</feature>
<comment type="caution">
    <text evidence="6">The sequence shown here is derived from an EMBL/GenBank/DDBJ whole genome shotgun (WGS) entry which is preliminary data.</text>
</comment>
<evidence type="ECO:0000256" key="1">
    <source>
        <dbReference type="ARBA" id="ARBA00022741"/>
    </source>
</evidence>
<reference evidence="6" key="2">
    <citation type="submission" date="2020-09" db="EMBL/GenBank/DDBJ databases">
        <authorList>
            <person name="Sun Q."/>
            <person name="Zhou Y."/>
        </authorList>
    </citation>
    <scope>NUCLEOTIDE SEQUENCE</scope>
    <source>
        <strain evidence="6">CGMCC 1.12997</strain>
    </source>
</reference>
<dbReference type="SUPFAM" id="SSF54197">
    <property type="entry name" value="HIT-like"/>
    <property type="match status" value="1"/>
</dbReference>
<accession>A0A917LZJ6</accession>
<dbReference type="Gene3D" id="3.30.428.10">
    <property type="entry name" value="HIT-like"/>
    <property type="match status" value="1"/>
</dbReference>
<dbReference type="EMBL" id="BMGT01000001">
    <property type="protein sequence ID" value="GGG69247.1"/>
    <property type="molecule type" value="Genomic_DNA"/>
</dbReference>
<evidence type="ECO:0000313" key="6">
    <source>
        <dbReference type="EMBL" id="GGG69247.1"/>
    </source>
</evidence>
<dbReference type="InterPro" id="IPR011146">
    <property type="entry name" value="HIT-like"/>
</dbReference>
<name>A0A917LZJ6_9BACT</name>
<dbReference type="InterPro" id="IPR039383">
    <property type="entry name" value="FHIT"/>
</dbReference>
<reference evidence="6" key="1">
    <citation type="journal article" date="2014" name="Int. J. Syst. Evol. Microbiol.">
        <title>Complete genome sequence of Corynebacterium casei LMG S-19264T (=DSM 44701T), isolated from a smear-ripened cheese.</title>
        <authorList>
            <consortium name="US DOE Joint Genome Institute (JGI-PGF)"/>
            <person name="Walter F."/>
            <person name="Albersmeier A."/>
            <person name="Kalinowski J."/>
            <person name="Ruckert C."/>
        </authorList>
    </citation>
    <scope>NUCLEOTIDE SEQUENCE</scope>
    <source>
        <strain evidence="6">CGMCC 1.12997</strain>
    </source>
</reference>
<evidence type="ECO:0000313" key="7">
    <source>
        <dbReference type="Proteomes" id="UP000647241"/>
    </source>
</evidence>
<dbReference type="InterPro" id="IPR036265">
    <property type="entry name" value="HIT-like_sf"/>
</dbReference>
<dbReference type="RefSeq" id="WP_188552919.1">
    <property type="nucleotide sequence ID" value="NZ_BMGT01000001.1"/>
</dbReference>
<feature type="binding site" evidence="3">
    <location>
        <begin position="141"/>
        <end position="144"/>
    </location>
    <ligand>
        <name>substrate</name>
    </ligand>
</feature>
<organism evidence="6 7">
    <name type="scientific">Edaphobacter dinghuensis</name>
    <dbReference type="NCBI Taxonomy" id="1560005"/>
    <lineage>
        <taxon>Bacteria</taxon>
        <taxon>Pseudomonadati</taxon>
        <taxon>Acidobacteriota</taxon>
        <taxon>Terriglobia</taxon>
        <taxon>Terriglobales</taxon>
        <taxon>Acidobacteriaceae</taxon>
        <taxon>Edaphobacter</taxon>
    </lineage>
</organism>
<dbReference type="PROSITE" id="PS51084">
    <property type="entry name" value="HIT_2"/>
    <property type="match status" value="1"/>
</dbReference>
<evidence type="ECO:0000256" key="4">
    <source>
        <dbReference type="PROSITE-ProRule" id="PRU00464"/>
    </source>
</evidence>
<dbReference type="CDD" id="cd01275">
    <property type="entry name" value="FHIT"/>
    <property type="match status" value="1"/>
</dbReference>
<gene>
    <name evidence="6" type="ORF">GCM10011585_09070</name>
</gene>
<keyword evidence="7" id="KW-1185">Reference proteome</keyword>
<sequence length="204" mass="22465">MDRLWTPWRYNYITRADEQARTGVPPALSGWPASEDKHCVFCNMIAATDYAIAHGMPQEKAEQAAHILHRGPNCFVCLNAYPYATGHVLILPYLHVDSLAALPPEPAQEMILTAQRIERSLRHVYHPDGLNLGMNLGESAGAGVANHIHLHALPRWRGDTNFMTVTAETRVLPETLDVTWTKLREAFSTSSSSAAPSSATSAPK</sequence>
<protein>
    <submittedName>
        <fullName evidence="6">Hydrolase</fullName>
    </submittedName>
</protein>
<dbReference type="InterPro" id="IPR052908">
    <property type="entry name" value="AP-4-A_phosphorylase"/>
</dbReference>
<dbReference type="PANTHER" id="PTHR42997:SF1">
    <property type="entry name" value="AP-4-A PHOSPHORYLASE"/>
    <property type="match status" value="1"/>
</dbReference>
<dbReference type="AlphaFoldDB" id="A0A917LZJ6"/>
<feature type="short sequence motif" description="Histidine triad motif" evidence="4">
    <location>
        <begin position="147"/>
        <end position="151"/>
    </location>
</feature>
<evidence type="ECO:0000259" key="5">
    <source>
        <dbReference type="PROSITE" id="PS51084"/>
    </source>
</evidence>
<dbReference type="Pfam" id="PF01230">
    <property type="entry name" value="HIT"/>
    <property type="match status" value="1"/>
</dbReference>